<dbReference type="EMBL" id="JAOQAZ010000003">
    <property type="protein sequence ID" value="KAJ4268398.1"/>
    <property type="molecule type" value="Genomic_DNA"/>
</dbReference>
<keyword evidence="2" id="KW-1185">Reference proteome</keyword>
<comment type="caution">
    <text evidence="1">The sequence shown here is derived from an EMBL/GenBank/DDBJ whole genome shotgun (WGS) entry which is preliminary data.</text>
</comment>
<evidence type="ECO:0000313" key="2">
    <source>
        <dbReference type="Proteomes" id="UP001152049"/>
    </source>
</evidence>
<reference evidence="1" key="1">
    <citation type="submission" date="2022-09" db="EMBL/GenBank/DDBJ databases">
        <title>Fusarium specimens isolated from Avocado Roots.</title>
        <authorList>
            <person name="Stajich J."/>
            <person name="Roper C."/>
            <person name="Heimlech-Rivalta G."/>
        </authorList>
    </citation>
    <scope>NUCLEOTIDE SEQUENCE</scope>
    <source>
        <strain evidence="1">CF00136</strain>
    </source>
</reference>
<proteinExistence type="predicted"/>
<gene>
    <name evidence="1" type="ORF">NW762_002461</name>
</gene>
<evidence type="ECO:0000313" key="1">
    <source>
        <dbReference type="EMBL" id="KAJ4268398.1"/>
    </source>
</evidence>
<accession>A0A9W8VIM6</accession>
<dbReference type="AlphaFoldDB" id="A0A9W8VIM6"/>
<sequence length="158" mass="17808">MRDAKATQGLLEKTDELKTTWVEILRQLGSCLDKIDFPTRRCEGLRLAEYFEMPKTEAPCQLGSHRHFNNDNEYGCRYATGIAGDRLFTTVMSCIAASGIAVRQISICKIMDGNLECANITGWKDLDLTALDKLKFKPDIPSDEYRQVSERVLNALPC</sequence>
<protein>
    <submittedName>
        <fullName evidence="1">Uncharacterized protein</fullName>
    </submittedName>
</protein>
<dbReference type="Proteomes" id="UP001152049">
    <property type="component" value="Unassembled WGS sequence"/>
</dbReference>
<organism evidence="1 2">
    <name type="scientific">Fusarium torreyae</name>
    <dbReference type="NCBI Taxonomy" id="1237075"/>
    <lineage>
        <taxon>Eukaryota</taxon>
        <taxon>Fungi</taxon>
        <taxon>Dikarya</taxon>
        <taxon>Ascomycota</taxon>
        <taxon>Pezizomycotina</taxon>
        <taxon>Sordariomycetes</taxon>
        <taxon>Hypocreomycetidae</taxon>
        <taxon>Hypocreales</taxon>
        <taxon>Nectriaceae</taxon>
        <taxon>Fusarium</taxon>
    </lineage>
</organism>
<name>A0A9W8VIM6_9HYPO</name>
<dbReference type="OrthoDB" id="5094512at2759"/>